<feature type="region of interest" description="Disordered" evidence="1">
    <location>
        <begin position="637"/>
        <end position="663"/>
    </location>
</feature>
<dbReference type="GO" id="GO:0005634">
    <property type="term" value="C:nucleus"/>
    <property type="evidence" value="ECO:0007669"/>
    <property type="project" value="InterPro"/>
</dbReference>
<feature type="compositionally biased region" description="Polar residues" evidence="1">
    <location>
        <begin position="1090"/>
        <end position="1105"/>
    </location>
</feature>
<dbReference type="Pfam" id="PF13516">
    <property type="entry name" value="LRR_6"/>
    <property type="match status" value="1"/>
</dbReference>
<dbReference type="PANTHER" id="PTHR47684">
    <property type="entry name" value="PROTEIN TONSOKU"/>
    <property type="match status" value="1"/>
</dbReference>
<reference evidence="2" key="1">
    <citation type="journal article" date="2019" name="Sci. Rep.">
        <title>Draft genome of Tanacetum cinerariifolium, the natural source of mosquito coil.</title>
        <authorList>
            <person name="Yamashiro T."/>
            <person name="Shiraishi A."/>
            <person name="Satake H."/>
            <person name="Nakayama K."/>
        </authorList>
    </citation>
    <scope>NUCLEOTIDE SEQUENCE</scope>
</reference>
<dbReference type="GO" id="GO:0072423">
    <property type="term" value="P:response to DNA damage checkpoint signaling"/>
    <property type="evidence" value="ECO:0007669"/>
    <property type="project" value="InterPro"/>
</dbReference>
<dbReference type="PANTHER" id="PTHR47684:SF1">
    <property type="entry name" value="PROTEIN TONSOKU"/>
    <property type="match status" value="1"/>
</dbReference>
<protein>
    <submittedName>
        <fullName evidence="2">Uncharacterized protein</fullName>
    </submittedName>
</protein>
<feature type="compositionally biased region" description="Polar residues" evidence="1">
    <location>
        <begin position="637"/>
        <end position="654"/>
    </location>
</feature>
<dbReference type="InterPro" id="IPR001611">
    <property type="entry name" value="Leu-rich_rpt"/>
</dbReference>
<evidence type="ECO:0000313" key="2">
    <source>
        <dbReference type="EMBL" id="GEU75802.1"/>
    </source>
</evidence>
<dbReference type="InterPro" id="IPR044227">
    <property type="entry name" value="TONSOKU"/>
</dbReference>
<dbReference type="GO" id="GO:0040029">
    <property type="term" value="P:epigenetic regulation of gene expression"/>
    <property type="evidence" value="ECO:0007669"/>
    <property type="project" value="InterPro"/>
</dbReference>
<organism evidence="2">
    <name type="scientific">Tanacetum cinerariifolium</name>
    <name type="common">Dalmatian daisy</name>
    <name type="synonym">Chrysanthemum cinerariifolium</name>
    <dbReference type="NCBI Taxonomy" id="118510"/>
    <lineage>
        <taxon>Eukaryota</taxon>
        <taxon>Viridiplantae</taxon>
        <taxon>Streptophyta</taxon>
        <taxon>Embryophyta</taxon>
        <taxon>Tracheophyta</taxon>
        <taxon>Spermatophyta</taxon>
        <taxon>Magnoliopsida</taxon>
        <taxon>eudicotyledons</taxon>
        <taxon>Gunneridae</taxon>
        <taxon>Pentapetalae</taxon>
        <taxon>asterids</taxon>
        <taxon>campanulids</taxon>
        <taxon>Asterales</taxon>
        <taxon>Asteraceae</taxon>
        <taxon>Asteroideae</taxon>
        <taxon>Anthemideae</taxon>
        <taxon>Anthemidinae</taxon>
        <taxon>Tanacetum</taxon>
    </lineage>
</organism>
<accession>A0A6L2MSV6</accession>
<feature type="region of interest" description="Disordered" evidence="1">
    <location>
        <begin position="590"/>
        <end position="617"/>
    </location>
</feature>
<gene>
    <name evidence="2" type="ORF">Tci_047780</name>
</gene>
<evidence type="ECO:0000256" key="1">
    <source>
        <dbReference type="SAM" id="MobiDB-lite"/>
    </source>
</evidence>
<feature type="compositionally biased region" description="Basic residues" evidence="1">
    <location>
        <begin position="603"/>
        <end position="617"/>
    </location>
</feature>
<comment type="caution">
    <text evidence="2">The sequence shown here is derived from an EMBL/GenBank/DDBJ whole genome shotgun (WGS) entry which is preliminary data.</text>
</comment>
<dbReference type="SMART" id="SM00368">
    <property type="entry name" value="LRR_RI"/>
    <property type="match status" value="4"/>
</dbReference>
<feature type="region of interest" description="Disordered" evidence="1">
    <location>
        <begin position="1090"/>
        <end position="1113"/>
    </location>
</feature>
<name>A0A6L2MSV6_TANCI</name>
<sequence>MKMKWAMMGRNNAMACVDDGNRLAIINICESPGLLSRLEILDISGNPLTDKCAPYLSTILQKCKALYRLNIERCSISSLTVQKITESLDSESELSELFIGYNCSIEGLALVHLLDKLHTLKSFSKIQLNGIRLHKNAVDSLCKLVRVPCFSGLMIGETQIGTEAAMQLTDSWKNKRGGLDQLDMSSCLLTSNYILKLSDDISLICCIRELNLGDNPLMQEGGIALASIVKNTRCYLKVVDLSKCRLGLVGVVNILEALRVNAFIAELNLAENALESEYNASLDFVDHEIGAEKPCVSDPKGKLSSAIANAIHLRLLDVSNNGFTEEVGETLYKAWSAKSRCVVTQIDINPNCYLHRIKMSKEIIVRLVFLGNKASKNESRKSGLAAKIKNIEGNLIGKDGKPLKVYRKGEGLNTNQVNPDSTSCINHGDSIMTKVGSTTDSNSNVHMKLIHATPKTETISVVDVNTSIIKSGPNDVLGLGFNGTNQCGISVADGTNDSSFKPVTPRKVQVLVLTNDEKVLGANVTLPLVVVNEICDKFANTLYGHFIRVRLTFSIVEAYVKNAWAKYGFERAIFHNEFCPTKTKTTISNPSSSNGCGYDAGSKSKKKGANKATKRKHYQGIRFSKPKSNFIYSHVSKPNTNVDNTPNSNDNKPSCSKEGAIRAGKQSSISPTVVMNDSSCSINENDYFKDDIDLAELRDNIEMLMDDDKVLDVNTNNDMVPVNVRSTNTKSSHAELKGNDKGNSDESEAKEVCMLGVIPGGGFLDDLEDDLDCHDGYEAQLYDLTEQEQAFCDHGFVYCIIDACKCPDWTEMGDITLILCTSLFFDNGGVGMSTGYGPLVRGRSWSFKCIPSLSVVILRSNESKNESRNKSRKSGLAAKIKNIRGNLIGKDGKPLKVYRKGEGLNTNQVNPDSTSCINPRDSIVTKVGSSTNSNSNVHMKLIHATPETETIPVADVNTSTIKSGPNDALGLGFDGTNQCGISVADGTNDLSFKPVTPKKVQVLVLTNDEKVLGANVTLPLAVVNEICDKFANTLYGHFIGVCLTFSIMEAYVKNAWAKYRFERAIFHNGFFFSRLTKEWLKLVRHVSKPNTSVDNTPNPTDNKPSCSKDGAIGAGKQSSISLTVVMNDSSCSINENDYFKDDIDLAELRDNIEMLMDDDKALDVNTNNDMVHSHDASTSKLDSSMSDSDESEAKEVCMLGVIPSGGFLDDLKDDLDCYNGYEAQLYDLTEQEQAFFDQYDIRLNSRHRM</sequence>
<dbReference type="GO" id="GO:0009933">
    <property type="term" value="P:meristem structural organization"/>
    <property type="evidence" value="ECO:0007669"/>
    <property type="project" value="InterPro"/>
</dbReference>
<dbReference type="EMBL" id="BKCJ010007153">
    <property type="protein sequence ID" value="GEU75802.1"/>
    <property type="molecule type" value="Genomic_DNA"/>
</dbReference>
<proteinExistence type="predicted"/>
<dbReference type="Gene3D" id="3.80.10.10">
    <property type="entry name" value="Ribonuclease Inhibitor"/>
    <property type="match status" value="1"/>
</dbReference>
<dbReference type="SUPFAM" id="SSF52047">
    <property type="entry name" value="RNI-like"/>
    <property type="match status" value="1"/>
</dbReference>
<dbReference type="InterPro" id="IPR032675">
    <property type="entry name" value="LRR_dom_sf"/>
</dbReference>
<dbReference type="AlphaFoldDB" id="A0A6L2MSV6"/>